<evidence type="ECO:0000256" key="1">
    <source>
        <dbReference type="ARBA" id="ARBA00004141"/>
    </source>
</evidence>
<dbReference type="HOGENOM" id="CLU_010250_0_0_1"/>
<protein>
    <recommendedName>
        <fullName evidence="8">TM7S3/TM198-like domain-containing protein</fullName>
    </recommendedName>
</protein>
<dbReference type="KEGG" id="scm:SCHCO_02696980"/>
<dbReference type="STRING" id="578458.D8PP92"/>
<evidence type="ECO:0000259" key="8">
    <source>
        <dbReference type="Pfam" id="PF13886"/>
    </source>
</evidence>
<feature type="region of interest" description="Disordered" evidence="5">
    <location>
        <begin position="458"/>
        <end position="481"/>
    </location>
</feature>
<feature type="transmembrane region" description="Helical" evidence="6">
    <location>
        <begin position="173"/>
        <end position="194"/>
    </location>
</feature>
<feature type="transmembrane region" description="Helical" evidence="6">
    <location>
        <begin position="201"/>
        <end position="220"/>
    </location>
</feature>
<evidence type="ECO:0000256" key="5">
    <source>
        <dbReference type="SAM" id="MobiDB-lite"/>
    </source>
</evidence>
<feature type="transmembrane region" description="Helical" evidence="6">
    <location>
        <begin position="139"/>
        <end position="161"/>
    </location>
</feature>
<feature type="domain" description="TM7S3/TM198-like" evidence="8">
    <location>
        <begin position="117"/>
        <end position="326"/>
    </location>
</feature>
<dbReference type="VEuPathDB" id="FungiDB:SCHCODRAFT_02696980"/>
<feature type="region of interest" description="Disordered" evidence="5">
    <location>
        <begin position="701"/>
        <end position="834"/>
    </location>
</feature>
<keyword evidence="4 6" id="KW-0472">Membrane</keyword>
<feature type="compositionally biased region" description="Low complexity" evidence="5">
    <location>
        <begin position="42"/>
        <end position="54"/>
    </location>
</feature>
<dbReference type="InParanoid" id="D8PP92"/>
<feature type="region of interest" description="Disordered" evidence="5">
    <location>
        <begin position="20"/>
        <end position="54"/>
    </location>
</feature>
<feature type="chain" id="PRO_5003120140" description="TM7S3/TM198-like domain-containing protein" evidence="7">
    <location>
        <begin position="20"/>
        <end position="834"/>
    </location>
</feature>
<accession>D8PP92</accession>
<dbReference type="PANTHER" id="PTHR39469">
    <property type="entry name" value="CHROMOSOME 1, WHOLE GENOME SHOTGUN SEQUENCE"/>
    <property type="match status" value="1"/>
</dbReference>
<evidence type="ECO:0000313" key="10">
    <source>
        <dbReference type="Proteomes" id="UP000007431"/>
    </source>
</evidence>
<dbReference type="Pfam" id="PF13886">
    <property type="entry name" value="TM7S3_TM198"/>
    <property type="match status" value="1"/>
</dbReference>
<proteinExistence type="predicted"/>
<evidence type="ECO:0000256" key="4">
    <source>
        <dbReference type="ARBA" id="ARBA00023136"/>
    </source>
</evidence>
<dbReference type="OMA" id="MSTMKVE"/>
<evidence type="ECO:0000256" key="2">
    <source>
        <dbReference type="ARBA" id="ARBA00022692"/>
    </source>
</evidence>
<evidence type="ECO:0000313" key="9">
    <source>
        <dbReference type="EMBL" id="EFJ02314.1"/>
    </source>
</evidence>
<feature type="compositionally biased region" description="Pro residues" evidence="5">
    <location>
        <begin position="589"/>
        <end position="602"/>
    </location>
</feature>
<feature type="compositionally biased region" description="Basic and acidic residues" evidence="5">
    <location>
        <begin position="708"/>
        <end position="755"/>
    </location>
</feature>
<dbReference type="OrthoDB" id="102260at2759"/>
<gene>
    <name evidence="9" type="ORF">SCHCODRAFT_73008</name>
</gene>
<keyword evidence="10" id="KW-1185">Reference proteome</keyword>
<dbReference type="GeneID" id="9584848"/>
<evidence type="ECO:0000256" key="3">
    <source>
        <dbReference type="ARBA" id="ARBA00022989"/>
    </source>
</evidence>
<comment type="subcellular location">
    <subcellularLocation>
        <location evidence="1">Membrane</location>
        <topology evidence="1">Multi-pass membrane protein</topology>
    </subcellularLocation>
</comment>
<sequence length="834" mass="90814">MRFAAVAIAALALLAGVAAQDNDNNSDSQSGTRTRSADASNTSGVSLSRTTSVTTITTRTRSGDNTIQTTFVSSSVFSVSVTATSSSSSASASATEAPSADNTFLETKIDPAFGALGAILIITGLPSTFWGHKNRWTSFFITGFYTLALVCFVLITKFGILPAINPPSKTVRGMFVLACGVAGIAGGGVAIFFWKASRYAIGGWGGFALGLWIQCFRDGGLISNVGLRWILYIGAGVVGFVLCTIPKIHYHVLLVSTAFIGASATILGIDCFTTANLKEFYVWNLGFESLFPKFKNNGIKFPVGQVMQIELGLIGAIALMGIAVQLRILSTLQVKLKEIQEEQRKRERQADLDGADRFAMIEREREQWEREHPTFSKHDRAESGLSTVPLMKYQDGSSSPMTEHSFANEDRKRRPSGLSDLMASPAPEEEKERAARSKPTVALPALDLGFGIEDDVPKDFITKDQGRPQPPPQEMQKRDDLLAEIDNLRRSIDALRTETPDLSTSHRPSLTSRRTLSTDAAAALLPAAHLRPPRTGDPRARTHSMELSTLAGQNSSAGESIGRPTSAPLRDVDWDQYVAERKLLQPPAGITPPIPTTSPGPLSPTQRISMAPAVAEALRERKLRESALYTGPRNISEDDVPLAQQHGRSRSAGGNIPTTILPPKAAIHAPQPQRLSSTPRTATFEELNERHREHLHQLQAPITQAQKEQAELDAAKARWEKSKAAERDAVAKRQAEKAARLREGGRSESRDNGDRRRQRSLSADKLNALGNGSGHSKRLSTMKVEDWQQRQQVGETGYKHERGPSGSGGRTRDSRAGVPFPDTKRPPRDDRRAR</sequence>
<keyword evidence="3 6" id="KW-1133">Transmembrane helix</keyword>
<feature type="transmembrane region" description="Helical" evidence="6">
    <location>
        <begin position="252"/>
        <end position="275"/>
    </location>
</feature>
<feature type="compositionally biased region" description="Basic and acidic residues" evidence="5">
    <location>
        <begin position="366"/>
        <end position="382"/>
    </location>
</feature>
<feature type="transmembrane region" description="Helical" evidence="6">
    <location>
        <begin position="226"/>
        <end position="245"/>
    </location>
</feature>
<feature type="transmembrane region" description="Helical" evidence="6">
    <location>
        <begin position="112"/>
        <end position="132"/>
    </location>
</feature>
<feature type="region of interest" description="Disordered" evidence="5">
    <location>
        <begin position="586"/>
        <end position="606"/>
    </location>
</feature>
<dbReference type="AlphaFoldDB" id="D8PP92"/>
<dbReference type="EMBL" id="GL377302">
    <property type="protein sequence ID" value="EFJ02314.1"/>
    <property type="molecule type" value="Genomic_DNA"/>
</dbReference>
<keyword evidence="2 6" id="KW-0812">Transmembrane</keyword>
<dbReference type="GO" id="GO:0016020">
    <property type="term" value="C:membrane"/>
    <property type="evidence" value="ECO:0007669"/>
    <property type="project" value="UniProtKB-SubCell"/>
</dbReference>
<dbReference type="PANTHER" id="PTHR39469:SF1">
    <property type="entry name" value="DUF4203 DOMAIN-CONTAINING PROTEIN"/>
    <property type="match status" value="1"/>
</dbReference>
<feature type="compositionally biased region" description="Basic and acidic residues" evidence="5">
    <location>
        <begin position="822"/>
        <end position="834"/>
    </location>
</feature>
<dbReference type="eggNOG" id="ENOG502RXUE">
    <property type="taxonomic scope" value="Eukaryota"/>
</dbReference>
<name>D8PP92_SCHCM</name>
<keyword evidence="7" id="KW-0732">Signal</keyword>
<organism evidence="10">
    <name type="scientific">Schizophyllum commune (strain H4-8 / FGSC 9210)</name>
    <name type="common">Split gill fungus</name>
    <dbReference type="NCBI Taxonomy" id="578458"/>
    <lineage>
        <taxon>Eukaryota</taxon>
        <taxon>Fungi</taxon>
        <taxon>Dikarya</taxon>
        <taxon>Basidiomycota</taxon>
        <taxon>Agaricomycotina</taxon>
        <taxon>Agaricomycetes</taxon>
        <taxon>Agaricomycetidae</taxon>
        <taxon>Agaricales</taxon>
        <taxon>Schizophyllaceae</taxon>
        <taxon>Schizophyllum</taxon>
    </lineage>
</organism>
<feature type="region of interest" description="Disordered" evidence="5">
    <location>
        <begin position="366"/>
        <end position="439"/>
    </location>
</feature>
<evidence type="ECO:0000256" key="6">
    <source>
        <dbReference type="SAM" id="Phobius"/>
    </source>
</evidence>
<evidence type="ECO:0000256" key="7">
    <source>
        <dbReference type="SAM" id="SignalP"/>
    </source>
</evidence>
<dbReference type="RefSeq" id="XP_003037216.1">
    <property type="nucleotide sequence ID" value="XM_003037170.1"/>
</dbReference>
<dbReference type="Proteomes" id="UP000007431">
    <property type="component" value="Unassembled WGS sequence"/>
</dbReference>
<dbReference type="InterPro" id="IPR025256">
    <property type="entry name" value="TM7S3/TM198-like_dom"/>
</dbReference>
<feature type="compositionally biased region" description="Polar residues" evidence="5">
    <location>
        <begin position="21"/>
        <end position="41"/>
    </location>
</feature>
<reference evidence="9 10" key="1">
    <citation type="journal article" date="2010" name="Nat. Biotechnol.">
        <title>Genome sequence of the model mushroom Schizophyllum commune.</title>
        <authorList>
            <person name="Ohm R.A."/>
            <person name="de Jong J.F."/>
            <person name="Lugones L.G."/>
            <person name="Aerts A."/>
            <person name="Kothe E."/>
            <person name="Stajich J.E."/>
            <person name="de Vries R.P."/>
            <person name="Record E."/>
            <person name="Levasseur A."/>
            <person name="Baker S.E."/>
            <person name="Bartholomew K.A."/>
            <person name="Coutinho P.M."/>
            <person name="Erdmann S."/>
            <person name="Fowler T.J."/>
            <person name="Gathman A.C."/>
            <person name="Lombard V."/>
            <person name="Henrissat B."/>
            <person name="Knabe N."/>
            <person name="Kuees U."/>
            <person name="Lilly W.W."/>
            <person name="Lindquist E."/>
            <person name="Lucas S."/>
            <person name="Magnuson J.K."/>
            <person name="Piumi F."/>
            <person name="Raudaskoski M."/>
            <person name="Salamov A."/>
            <person name="Schmutz J."/>
            <person name="Schwarze F.W.M.R."/>
            <person name="vanKuyk P.A."/>
            <person name="Horton J.S."/>
            <person name="Grigoriev I.V."/>
            <person name="Woesten H.A.B."/>
        </authorList>
    </citation>
    <scope>NUCLEOTIDE SEQUENCE [LARGE SCALE GENOMIC DNA]</scope>
    <source>
        <strain evidence="10">H4-8 / FGSC 9210</strain>
    </source>
</reference>
<feature type="signal peptide" evidence="7">
    <location>
        <begin position="1"/>
        <end position="19"/>
    </location>
</feature>